<gene>
    <name evidence="3" type="ORF">FDP41_009527</name>
</gene>
<feature type="compositionally biased region" description="Low complexity" evidence="1">
    <location>
        <begin position="756"/>
        <end position="769"/>
    </location>
</feature>
<feature type="region of interest" description="Disordered" evidence="1">
    <location>
        <begin position="532"/>
        <end position="593"/>
    </location>
</feature>
<evidence type="ECO:0000259" key="2">
    <source>
        <dbReference type="Pfam" id="PF01248"/>
    </source>
</evidence>
<dbReference type="GO" id="GO:0005739">
    <property type="term" value="C:mitochondrion"/>
    <property type="evidence" value="ECO:0007669"/>
    <property type="project" value="TreeGrafter"/>
</dbReference>
<accession>A0A6A5BGS8</accession>
<dbReference type="VEuPathDB" id="AmoebaDB:NF0120580"/>
<evidence type="ECO:0000313" key="3">
    <source>
        <dbReference type="EMBL" id="KAF0972219.1"/>
    </source>
</evidence>
<dbReference type="RefSeq" id="XP_044556934.1">
    <property type="nucleotide sequence ID" value="XM_044713495.1"/>
</dbReference>
<feature type="compositionally biased region" description="Low complexity" evidence="1">
    <location>
        <begin position="290"/>
        <end position="307"/>
    </location>
</feature>
<dbReference type="GO" id="GO:0043021">
    <property type="term" value="F:ribonucleoprotein complex binding"/>
    <property type="evidence" value="ECO:0007669"/>
    <property type="project" value="TreeGrafter"/>
</dbReference>
<feature type="region of interest" description="Disordered" evidence="1">
    <location>
        <begin position="223"/>
        <end position="312"/>
    </location>
</feature>
<evidence type="ECO:0000313" key="4">
    <source>
        <dbReference type="Proteomes" id="UP000444721"/>
    </source>
</evidence>
<comment type="caution">
    <text evidence="3">The sequence shown here is derived from an EMBL/GenBank/DDBJ whole genome shotgun (WGS) entry which is preliminary data.</text>
</comment>
<dbReference type="GeneID" id="68116743"/>
<evidence type="ECO:0000256" key="1">
    <source>
        <dbReference type="SAM" id="MobiDB-lite"/>
    </source>
</evidence>
<dbReference type="GO" id="GO:0035368">
    <property type="term" value="F:selenocysteine insertion sequence binding"/>
    <property type="evidence" value="ECO:0007669"/>
    <property type="project" value="InterPro"/>
</dbReference>
<dbReference type="VEuPathDB" id="AmoebaDB:FDP41_009527"/>
<feature type="compositionally biased region" description="Low complexity" evidence="1">
    <location>
        <begin position="346"/>
        <end position="358"/>
    </location>
</feature>
<dbReference type="VEuPathDB" id="AmoebaDB:NfTy_062780"/>
<dbReference type="InterPro" id="IPR029064">
    <property type="entry name" value="Ribosomal_eL30-like_sf"/>
</dbReference>
<feature type="region of interest" description="Disordered" evidence="1">
    <location>
        <begin position="1"/>
        <end position="159"/>
    </location>
</feature>
<feature type="compositionally biased region" description="Basic residues" evidence="1">
    <location>
        <begin position="73"/>
        <end position="86"/>
    </location>
</feature>
<dbReference type="Gene3D" id="3.30.1330.30">
    <property type="match status" value="1"/>
</dbReference>
<dbReference type="InterPro" id="IPR040051">
    <property type="entry name" value="SECISBP2"/>
</dbReference>
<dbReference type="PANTHER" id="PTHR13284:SF4">
    <property type="entry name" value="C2H2-TYPE DOMAIN-CONTAINING PROTEIN"/>
    <property type="match status" value="1"/>
</dbReference>
<organism evidence="3 4">
    <name type="scientific">Naegleria fowleri</name>
    <name type="common">Brain eating amoeba</name>
    <dbReference type="NCBI Taxonomy" id="5763"/>
    <lineage>
        <taxon>Eukaryota</taxon>
        <taxon>Discoba</taxon>
        <taxon>Heterolobosea</taxon>
        <taxon>Tetramitia</taxon>
        <taxon>Eutetramitia</taxon>
        <taxon>Vahlkampfiidae</taxon>
        <taxon>Naegleria</taxon>
    </lineage>
</organism>
<sequence>MTQKPLSADSKPFVPSQRIQMMIPSSSSSASLIKPVQIGGATGPINLESVNDESEHHSHTQSSFSQKIQNNKHDHHNKHNGKRGKNNKFLAEQPIRNSEFKDSDPSNMSHSSHKQPKRKGQKSAIQNSQMIIPSVRSSSQQQLSNAGHVQSTDELPPTNVSDLVHAHQYSQNFPSVSASISSSSSTATSVPFSYKDILQSKPSGILTNSEILPQKSVVIASHSNHMQPTKKSQPHDSNNNYGDNGSANNNTIAPTTQTKETNKSEVKAKRKQSFENATNNNKPTALKPSTTTDNNTTAANVPTTPQKKLTKKQRRQLLINSLLQERKEFTLADHIGGDIDQLLKNTKSTTSSSSTIPSDKTKLPKESPKKQGKKDETTASNKKSISKMNALEKALFTKGDMKGRKPIRLEIYSDKVTNEDVYKAFMLAVNQPQTGQSASNSKDTENASTSTTHDEKRTEEMLVAVATKKKKPNKLKKIILKEKEIRKLQNLSPTDFIDVKKYLKKQKQAETTEEETSDDNVIVIEIERDHHDISSSTIVDEHSEHVKSSMEGENASSSTMEHGDSNNPNMEDTNDYPNEASEESDSESVISETESMNIVLKGATERKIREYVPYPLDPIYENCVFQMLAKLQFYQHRLKKTDKKKFKARRRYVIGIREVLKGLKIKEIRAVVIAPNIDKITTPGGLDSKIEEIIQKCNEMELPVFFALTKKKLGIALKTSTKISVVGLYSMDGAFDEFKKAKAMIEEKLEQKKESSSQPMTTTTTTSSE</sequence>
<feature type="region of interest" description="Disordered" evidence="1">
    <location>
        <begin position="749"/>
        <end position="769"/>
    </location>
</feature>
<feature type="compositionally biased region" description="Polar residues" evidence="1">
    <location>
        <begin position="123"/>
        <end position="159"/>
    </location>
</feature>
<dbReference type="AlphaFoldDB" id="A0A6A5BGS8"/>
<feature type="domain" description="Ribosomal protein eL8/eL30/eS12/Gadd45" evidence="2">
    <location>
        <begin position="640"/>
        <end position="726"/>
    </location>
</feature>
<feature type="region of interest" description="Disordered" evidence="1">
    <location>
        <begin position="346"/>
        <end position="386"/>
    </location>
</feature>
<keyword evidence="4" id="KW-1185">Reference proteome</keyword>
<dbReference type="GO" id="GO:1990904">
    <property type="term" value="C:ribonucleoprotein complex"/>
    <property type="evidence" value="ECO:0007669"/>
    <property type="project" value="TreeGrafter"/>
</dbReference>
<dbReference type="SUPFAM" id="SSF55315">
    <property type="entry name" value="L30e-like"/>
    <property type="match status" value="1"/>
</dbReference>
<reference evidence="3 4" key="1">
    <citation type="journal article" date="2019" name="Sci. Rep.">
        <title>Nanopore sequencing improves the draft genome of the human pathogenic amoeba Naegleria fowleri.</title>
        <authorList>
            <person name="Liechti N."/>
            <person name="Schurch N."/>
            <person name="Bruggmann R."/>
            <person name="Wittwer M."/>
        </authorList>
    </citation>
    <scope>NUCLEOTIDE SEQUENCE [LARGE SCALE GENOMIC DNA]</scope>
    <source>
        <strain evidence="3 4">ATCC 30894</strain>
    </source>
</reference>
<protein>
    <recommendedName>
        <fullName evidence="2">Ribosomal protein eL8/eL30/eS12/Gadd45 domain-containing protein</fullName>
    </recommendedName>
</protein>
<dbReference type="Pfam" id="PF01248">
    <property type="entry name" value="Ribosomal_L7Ae"/>
    <property type="match status" value="1"/>
</dbReference>
<feature type="compositionally biased region" description="Low complexity" evidence="1">
    <location>
        <begin position="236"/>
        <end position="250"/>
    </location>
</feature>
<feature type="compositionally biased region" description="Basic and acidic residues" evidence="1">
    <location>
        <begin position="359"/>
        <end position="377"/>
    </location>
</feature>
<dbReference type="InterPro" id="IPR004038">
    <property type="entry name" value="Ribosomal_eL8/eL30/eS12/Gad45"/>
</dbReference>
<dbReference type="GO" id="GO:0003730">
    <property type="term" value="F:mRNA 3'-UTR binding"/>
    <property type="evidence" value="ECO:0007669"/>
    <property type="project" value="TreeGrafter"/>
</dbReference>
<dbReference type="PANTHER" id="PTHR13284">
    <property type="entry name" value="GH01354P"/>
    <property type="match status" value="1"/>
</dbReference>
<dbReference type="OrthoDB" id="263617at2759"/>
<name>A0A6A5BGS8_NAEFO</name>
<dbReference type="EMBL" id="VFQX01000070">
    <property type="protein sequence ID" value="KAF0972219.1"/>
    <property type="molecule type" value="Genomic_DNA"/>
</dbReference>
<feature type="compositionally biased region" description="Basic and acidic residues" evidence="1">
    <location>
        <begin position="532"/>
        <end position="550"/>
    </location>
</feature>
<feature type="compositionally biased region" description="Polar residues" evidence="1">
    <location>
        <begin position="554"/>
        <end position="571"/>
    </location>
</feature>
<feature type="region of interest" description="Disordered" evidence="1">
    <location>
        <begin position="432"/>
        <end position="457"/>
    </location>
</feature>
<dbReference type="Proteomes" id="UP000444721">
    <property type="component" value="Unassembled WGS sequence"/>
</dbReference>
<feature type="compositionally biased region" description="Polar residues" evidence="1">
    <location>
        <begin position="60"/>
        <end position="69"/>
    </location>
</feature>
<feature type="compositionally biased region" description="Polar residues" evidence="1">
    <location>
        <begin position="432"/>
        <end position="451"/>
    </location>
</feature>
<feature type="compositionally biased region" description="Basic residues" evidence="1">
    <location>
        <begin position="111"/>
        <end position="121"/>
    </location>
</feature>
<dbReference type="VEuPathDB" id="AmoebaDB:NF0120590"/>
<feature type="compositionally biased region" description="Polar residues" evidence="1">
    <location>
        <begin position="274"/>
        <end position="289"/>
    </location>
</feature>
<proteinExistence type="predicted"/>